<evidence type="ECO:0000313" key="1">
    <source>
        <dbReference type="EMBL" id="STS83309.1"/>
    </source>
</evidence>
<dbReference type="AlphaFoldDB" id="A0A377TV03"/>
<name>A0A377TV03_KLEPN</name>
<gene>
    <name evidence="1" type="ORF">NCTC9140_05068</name>
</gene>
<dbReference type="EMBL" id="UGKQ01000007">
    <property type="protein sequence ID" value="STS83309.1"/>
    <property type="molecule type" value="Genomic_DNA"/>
</dbReference>
<organism evidence="1 2">
    <name type="scientific">Klebsiella pneumoniae</name>
    <dbReference type="NCBI Taxonomy" id="573"/>
    <lineage>
        <taxon>Bacteria</taxon>
        <taxon>Pseudomonadati</taxon>
        <taxon>Pseudomonadota</taxon>
        <taxon>Gammaproteobacteria</taxon>
        <taxon>Enterobacterales</taxon>
        <taxon>Enterobacteriaceae</taxon>
        <taxon>Klebsiella/Raoultella group</taxon>
        <taxon>Klebsiella</taxon>
        <taxon>Klebsiella pneumoniae complex</taxon>
    </lineage>
</organism>
<evidence type="ECO:0000313" key="2">
    <source>
        <dbReference type="Proteomes" id="UP000254938"/>
    </source>
</evidence>
<sequence length="104" mass="11832">MEIVREVDHRYAVRANRRRRQVDNADPRLRFAQRGIVFDVRPGAGGVKNKIDVGKFRHLHQAAHSFVSGRNAQAPGAGQAIRLRVDADHHRHLQMLAVAQDFNH</sequence>
<protein>
    <submittedName>
        <fullName evidence="1">Uncharacterized protein</fullName>
    </submittedName>
</protein>
<reference evidence="1 2" key="1">
    <citation type="submission" date="2018-06" db="EMBL/GenBank/DDBJ databases">
        <authorList>
            <consortium name="Pathogen Informatics"/>
            <person name="Doyle S."/>
        </authorList>
    </citation>
    <scope>NUCLEOTIDE SEQUENCE [LARGE SCALE GENOMIC DNA]</scope>
    <source>
        <strain evidence="1 2">NCTC9140</strain>
    </source>
</reference>
<proteinExistence type="predicted"/>
<dbReference type="Proteomes" id="UP000254938">
    <property type="component" value="Unassembled WGS sequence"/>
</dbReference>
<accession>A0A377TV03</accession>